<dbReference type="PANTHER" id="PTHR34109:SF1">
    <property type="entry name" value="VOC DOMAIN-CONTAINING PROTEIN"/>
    <property type="match status" value="1"/>
</dbReference>
<reference evidence="1 2" key="1">
    <citation type="submission" date="2020-12" db="EMBL/GenBank/DDBJ databases">
        <title>FDA dAtabase for Regulatory Grade micrObial Sequences (FDA-ARGOS): Supporting development and validation of Infectious Disease Dx tests.</title>
        <authorList>
            <person name="Nelson B."/>
            <person name="Plummer A."/>
            <person name="Tallon L."/>
            <person name="Sadzewicz L."/>
            <person name="Zhao X."/>
            <person name="Boylan J."/>
            <person name="Ott S."/>
            <person name="Bowen H."/>
            <person name="Vavikolanu K."/>
            <person name="Mehta A."/>
            <person name="Aluvathingal J."/>
            <person name="Nadendla S."/>
            <person name="Myers T."/>
            <person name="Yan Y."/>
            <person name="Sichtig H."/>
        </authorList>
    </citation>
    <scope>NUCLEOTIDE SEQUENCE [LARGE SCALE GENOMIC DNA]</scope>
    <source>
        <strain evidence="1 2">FDAARGOS_899</strain>
    </source>
</reference>
<dbReference type="AlphaFoldDB" id="A0A7U4PAM0"/>
<accession>A0A7T2X1P8</accession>
<protein>
    <submittedName>
        <fullName evidence="1">VOC family protein</fullName>
    </submittedName>
</protein>
<dbReference type="Pfam" id="PF00903">
    <property type="entry name" value="Glyoxalase"/>
    <property type="match status" value="1"/>
</dbReference>
<evidence type="ECO:0000313" key="1">
    <source>
        <dbReference type="EMBL" id="QPS47532.1"/>
    </source>
</evidence>
<evidence type="ECO:0000313" key="2">
    <source>
        <dbReference type="Proteomes" id="UP000594943"/>
    </source>
</evidence>
<dbReference type="InterPro" id="IPR029068">
    <property type="entry name" value="Glyas_Bleomycin-R_OHBP_Dase"/>
</dbReference>
<dbReference type="Gene3D" id="3.30.720.120">
    <property type="match status" value="1"/>
</dbReference>
<sequence length="154" mass="17087">MNATSHRPSLSSAVFYRDPRAALEWLERAFGFARCVVVSDAQGRIAHAEMSFGDGIVMIGAGGWSDFAVSPESLDGKNTQCVHVQLQSDIDAHCERARAAGAVILQEPADQFYGDRTYRARDPERHVWTFGQTVRRVSREEAAHHSGLSIEGWR</sequence>
<proteinExistence type="predicted"/>
<dbReference type="RefSeq" id="WP_009914673.1">
    <property type="nucleotide sequence ID" value="NZ_CM003627.1"/>
</dbReference>
<gene>
    <name evidence="1" type="ORF">I6G56_24230</name>
</gene>
<organism evidence="1 2">
    <name type="scientific">Burkholderia humptydooensis</name>
    <dbReference type="NCBI Taxonomy" id="430531"/>
    <lineage>
        <taxon>Bacteria</taxon>
        <taxon>Pseudomonadati</taxon>
        <taxon>Pseudomonadota</taxon>
        <taxon>Betaproteobacteria</taxon>
        <taxon>Burkholderiales</taxon>
        <taxon>Burkholderiaceae</taxon>
        <taxon>Burkholderia</taxon>
        <taxon>pseudomallei group</taxon>
    </lineage>
</organism>
<dbReference type="EMBL" id="CP065687">
    <property type="protein sequence ID" value="QPS47532.1"/>
    <property type="molecule type" value="Genomic_DNA"/>
</dbReference>
<dbReference type="InterPro" id="IPR037523">
    <property type="entry name" value="VOC_core"/>
</dbReference>
<name>A0A7U4PAM0_9BURK</name>
<dbReference type="PROSITE" id="PS51819">
    <property type="entry name" value="VOC"/>
    <property type="match status" value="1"/>
</dbReference>
<dbReference type="InterPro" id="IPR004360">
    <property type="entry name" value="Glyas_Fos-R_dOase_dom"/>
</dbReference>
<dbReference type="PANTHER" id="PTHR34109">
    <property type="entry name" value="BNAUNNG04460D PROTEIN-RELATED"/>
    <property type="match status" value="1"/>
</dbReference>
<dbReference type="KEGG" id="bhg:I6G56_24230"/>
<dbReference type="SUPFAM" id="SSF54593">
    <property type="entry name" value="Glyoxalase/Bleomycin resistance protein/Dihydroxybiphenyl dioxygenase"/>
    <property type="match status" value="1"/>
</dbReference>
<dbReference type="Gene3D" id="3.30.720.110">
    <property type="match status" value="1"/>
</dbReference>
<accession>A0A7U4PAM0</accession>
<dbReference type="Proteomes" id="UP000594943">
    <property type="component" value="Chromosome 2"/>
</dbReference>